<proteinExistence type="predicted"/>
<accession>A0A0E9THH3</accession>
<organism evidence="1">
    <name type="scientific">Anguilla anguilla</name>
    <name type="common">European freshwater eel</name>
    <name type="synonym">Muraena anguilla</name>
    <dbReference type="NCBI Taxonomy" id="7936"/>
    <lineage>
        <taxon>Eukaryota</taxon>
        <taxon>Metazoa</taxon>
        <taxon>Chordata</taxon>
        <taxon>Craniata</taxon>
        <taxon>Vertebrata</taxon>
        <taxon>Euteleostomi</taxon>
        <taxon>Actinopterygii</taxon>
        <taxon>Neopterygii</taxon>
        <taxon>Teleostei</taxon>
        <taxon>Anguilliformes</taxon>
        <taxon>Anguillidae</taxon>
        <taxon>Anguilla</taxon>
    </lineage>
</organism>
<dbReference type="EMBL" id="GBXM01056237">
    <property type="protein sequence ID" value="JAH52340.1"/>
    <property type="molecule type" value="Transcribed_RNA"/>
</dbReference>
<evidence type="ECO:0000313" key="1">
    <source>
        <dbReference type="EMBL" id="JAH52340.1"/>
    </source>
</evidence>
<protein>
    <submittedName>
        <fullName evidence="1">Uncharacterized protein</fullName>
    </submittedName>
</protein>
<reference evidence="1" key="1">
    <citation type="submission" date="2014-11" db="EMBL/GenBank/DDBJ databases">
        <authorList>
            <person name="Amaro Gonzalez C."/>
        </authorList>
    </citation>
    <scope>NUCLEOTIDE SEQUENCE</scope>
</reference>
<dbReference type="AlphaFoldDB" id="A0A0E9THH3"/>
<reference evidence="1" key="2">
    <citation type="journal article" date="2015" name="Fish Shellfish Immunol.">
        <title>Early steps in the European eel (Anguilla anguilla)-Vibrio vulnificus interaction in the gills: Role of the RtxA13 toxin.</title>
        <authorList>
            <person name="Callol A."/>
            <person name="Pajuelo D."/>
            <person name="Ebbesson L."/>
            <person name="Teles M."/>
            <person name="MacKenzie S."/>
            <person name="Amaro C."/>
        </authorList>
    </citation>
    <scope>NUCLEOTIDE SEQUENCE</scope>
</reference>
<name>A0A0E9THH3_ANGAN</name>
<sequence length="29" mass="3455">MNKMSSFLVEKNTGGQFRTVVRSRIHFKR</sequence>